<dbReference type="EMBL" id="AFBN01000036">
    <property type="protein sequence ID" value="EGF56872.1"/>
    <property type="molecule type" value="Genomic_DNA"/>
</dbReference>
<evidence type="ECO:0000313" key="3">
    <source>
        <dbReference type="Proteomes" id="UP000003416"/>
    </source>
</evidence>
<dbReference type="InterPro" id="IPR011050">
    <property type="entry name" value="Pectin_lyase_fold/virulence"/>
</dbReference>
<name>F3PTE7_9BACE</name>
<dbReference type="InterPro" id="IPR033427">
    <property type="entry name" value="DUF5123"/>
</dbReference>
<evidence type="ECO:0000259" key="1">
    <source>
        <dbReference type="SMART" id="SM00060"/>
    </source>
</evidence>
<dbReference type="Pfam" id="PF17161">
    <property type="entry name" value="DUF5123"/>
    <property type="match status" value="1"/>
</dbReference>
<keyword evidence="3" id="KW-1185">Reference proteome</keyword>
<dbReference type="PROSITE" id="PS51257">
    <property type="entry name" value="PROKAR_LIPOPROTEIN"/>
    <property type="match status" value="1"/>
</dbReference>
<dbReference type="SUPFAM" id="SSF51126">
    <property type="entry name" value="Pectin lyase-like"/>
    <property type="match status" value="1"/>
</dbReference>
<evidence type="ECO:0000313" key="2">
    <source>
        <dbReference type="EMBL" id="EGF56872.1"/>
    </source>
</evidence>
<dbReference type="AlphaFoldDB" id="F3PTE7"/>
<accession>F3PTE7</accession>
<proteinExistence type="predicted"/>
<dbReference type="STRING" id="763034.HMPREF9446_02015"/>
<comment type="caution">
    <text evidence="2">The sequence shown here is derived from an EMBL/GenBank/DDBJ whole genome shotgun (WGS) entry which is preliminary data.</text>
</comment>
<dbReference type="HOGENOM" id="CLU_036289_0_0_10"/>
<gene>
    <name evidence="2" type="ORF">HMPREF9446_02015</name>
</gene>
<dbReference type="Proteomes" id="UP000003416">
    <property type="component" value="Unassembled WGS sequence"/>
</dbReference>
<sequence>MKILKNIAGAGAIMTLASMVTVSCIDGNDWETDSSFDRLFSVNSENISVSENATTAEVKWDLSKDAEYYIIEVSKDTLYDAIAMNGENAIVYGEDKSITESPYLLTDLSADTKYFLRIKSMSSIKNESKWAYYTDYSFTTKTEQLFETVSNEDISDKTITLHWTPGADVDYIEITDANGTSIKKVTLDDTAKSEGTVTIDGLNQLTSYTATLYLGETKRGVVTFVTNATVPDADYTVYLAATDSLNNTLFETMSEAGYQTVNIALASGAAYNNDNSIVIPDGMSVTFFGLPGASQAIISVKNIDYAGTHEFIHFENVELNGEHGDYVFNQSVSAHVGEIKFSNSFIHGFKNSPFRMQGSDMKTVNNLTFDNSIIYGASSRSYSLVHIDAGSGNGKVENILFTNSTVVYTGKSFIYCKNTDFTSLKFANCTFSKIIGVGDYFLDCAKNTYGPSNGTSIENCIFGSSSVTPAEGEKINGIRAKGTVEVSNSYATKDMYITNNPIGNLTSYEGGEADLFQNSANYDFTIIDNSFPGKTNCGDPRWYKK</sequence>
<reference evidence="2 3" key="1">
    <citation type="submission" date="2011-02" db="EMBL/GenBank/DDBJ databases">
        <authorList>
            <person name="Weinstock G."/>
            <person name="Sodergren E."/>
            <person name="Clifton S."/>
            <person name="Fulton L."/>
            <person name="Fulton B."/>
            <person name="Courtney L."/>
            <person name="Fronick C."/>
            <person name="Harrison M."/>
            <person name="Strong C."/>
            <person name="Farmer C."/>
            <person name="Delahaunty K."/>
            <person name="Markovic C."/>
            <person name="Hall O."/>
            <person name="Minx P."/>
            <person name="Tomlinson C."/>
            <person name="Mitreva M."/>
            <person name="Hou S."/>
            <person name="Chen J."/>
            <person name="Wollam A."/>
            <person name="Pepin K.H."/>
            <person name="Johnson M."/>
            <person name="Bhonagiri V."/>
            <person name="Zhang X."/>
            <person name="Suruliraj S."/>
            <person name="Warren W."/>
            <person name="Chinwalla A."/>
            <person name="Mardis E.R."/>
            <person name="Wilson R.K."/>
        </authorList>
    </citation>
    <scope>NUCLEOTIDE SEQUENCE [LARGE SCALE GENOMIC DNA]</scope>
    <source>
        <strain evidence="2 3">YIT 12057</strain>
    </source>
</reference>
<dbReference type="SUPFAM" id="SSF49265">
    <property type="entry name" value="Fibronectin type III"/>
    <property type="match status" value="1"/>
</dbReference>
<dbReference type="SMART" id="SM00060">
    <property type="entry name" value="FN3"/>
    <property type="match status" value="2"/>
</dbReference>
<dbReference type="GeneID" id="86049606"/>
<dbReference type="RefSeq" id="WP_009125280.1">
    <property type="nucleotide sequence ID" value="NZ_GL882633.1"/>
</dbReference>
<organism evidence="2 3">
    <name type="scientific">Bacteroides fluxus YIT 12057</name>
    <dbReference type="NCBI Taxonomy" id="763034"/>
    <lineage>
        <taxon>Bacteria</taxon>
        <taxon>Pseudomonadati</taxon>
        <taxon>Bacteroidota</taxon>
        <taxon>Bacteroidia</taxon>
        <taxon>Bacteroidales</taxon>
        <taxon>Bacteroidaceae</taxon>
        <taxon>Bacteroides</taxon>
    </lineage>
</organism>
<dbReference type="eggNOG" id="ENOG502Z7QF">
    <property type="taxonomic scope" value="Bacteria"/>
</dbReference>
<dbReference type="InterPro" id="IPR036116">
    <property type="entry name" value="FN3_sf"/>
</dbReference>
<feature type="domain" description="Fibronectin type-III" evidence="1">
    <location>
        <begin position="41"/>
        <end position="128"/>
    </location>
</feature>
<dbReference type="InterPro" id="IPR003961">
    <property type="entry name" value="FN3_dom"/>
</dbReference>
<protein>
    <submittedName>
        <fullName evidence="2">Fibronectin type III domain protein</fullName>
    </submittedName>
</protein>
<dbReference type="CDD" id="cd00063">
    <property type="entry name" value="FN3"/>
    <property type="match status" value="2"/>
</dbReference>
<feature type="domain" description="Fibronectin type-III" evidence="1">
    <location>
        <begin position="143"/>
        <end position="222"/>
    </location>
</feature>